<organism evidence="7">
    <name type="scientific">Tuwongella immobilis</name>
    <dbReference type="NCBI Taxonomy" id="692036"/>
    <lineage>
        <taxon>Bacteria</taxon>
        <taxon>Pseudomonadati</taxon>
        <taxon>Planctomycetota</taxon>
        <taxon>Planctomycetia</taxon>
        <taxon>Gemmatales</taxon>
        <taxon>Gemmataceae</taxon>
        <taxon>Tuwongella</taxon>
    </lineage>
</organism>
<protein>
    <recommendedName>
        <fullName evidence="6">Nudix hydrolase domain-containing protein</fullName>
    </recommendedName>
</protein>
<dbReference type="SUPFAM" id="SSF55811">
    <property type="entry name" value="Nudix"/>
    <property type="match status" value="1"/>
</dbReference>
<proteinExistence type="inferred from homology"/>
<dbReference type="InterPro" id="IPR003562">
    <property type="entry name" value="Mutator_MutX_prot"/>
</dbReference>
<dbReference type="PANTHER" id="PTHR43758:SF2">
    <property type="entry name" value="OXIDIZED PURINE NUCLEOSIDE TRIPHOSPHATE HYDROLASE"/>
    <property type="match status" value="1"/>
</dbReference>
<dbReference type="CDD" id="cd18886">
    <property type="entry name" value="NUDIX_MutT_Nudt1"/>
    <property type="match status" value="1"/>
</dbReference>
<sequence>MPVQPILATLGYVFSEDQSRVLMVHRNRRPDDWHHGKYNGLGGKLEPNEDIVTGMKREITEEAGITCTEMHLAGTILWPGFGKHGEDWFGFLFRITRFTGTPFPHNPEGDLLWIPIEHILTLNLWEGDKFFLPRLLDPQSPPFHGVMPYANGLPLSWSVQTLP</sequence>
<dbReference type="InterPro" id="IPR000086">
    <property type="entry name" value="NUDIX_hydrolase_dom"/>
</dbReference>
<comment type="cofactor">
    <cofactor evidence="1">
        <name>Mg(2+)</name>
        <dbReference type="ChEBI" id="CHEBI:18420"/>
    </cofactor>
</comment>
<dbReference type="PRINTS" id="PR01402">
    <property type="entry name" value="MUTATORMUTX"/>
</dbReference>
<evidence type="ECO:0000313" key="8">
    <source>
        <dbReference type="Proteomes" id="UP000464378"/>
    </source>
</evidence>
<evidence type="ECO:0000256" key="1">
    <source>
        <dbReference type="ARBA" id="ARBA00001946"/>
    </source>
</evidence>
<dbReference type="PANTHER" id="PTHR43758">
    <property type="entry name" value="7,8-DIHYDRO-8-OXOGUANINE TRIPHOSPHATASE"/>
    <property type="match status" value="1"/>
</dbReference>
<dbReference type="KEGG" id="tim:GMBLW1_43180"/>
<dbReference type="GO" id="GO:0046872">
    <property type="term" value="F:metal ion binding"/>
    <property type="evidence" value="ECO:0007669"/>
    <property type="project" value="UniProtKB-KW"/>
</dbReference>
<name>A0A6C2YVE0_9BACT</name>
<dbReference type="Proteomes" id="UP000464378">
    <property type="component" value="Chromosome"/>
</dbReference>
<dbReference type="RefSeq" id="WP_162659899.1">
    <property type="nucleotide sequence ID" value="NZ_LR593887.1"/>
</dbReference>
<evidence type="ECO:0000256" key="5">
    <source>
        <dbReference type="ARBA" id="ARBA00022842"/>
    </source>
</evidence>
<accession>A0A6C2YVE0</accession>
<dbReference type="EMBL" id="LR593887">
    <property type="protein sequence ID" value="VTS07109.1"/>
    <property type="molecule type" value="Genomic_DNA"/>
</dbReference>
<feature type="domain" description="Nudix hydrolase" evidence="6">
    <location>
        <begin position="4"/>
        <end position="137"/>
    </location>
</feature>
<dbReference type="Pfam" id="PF00293">
    <property type="entry name" value="NUDIX"/>
    <property type="match status" value="1"/>
</dbReference>
<dbReference type="GO" id="GO:0006281">
    <property type="term" value="P:DNA repair"/>
    <property type="evidence" value="ECO:0007669"/>
    <property type="project" value="InterPro"/>
</dbReference>
<evidence type="ECO:0000259" key="6">
    <source>
        <dbReference type="PROSITE" id="PS51462"/>
    </source>
</evidence>
<dbReference type="EMBL" id="LR586016">
    <property type="protein sequence ID" value="VIP04875.1"/>
    <property type="molecule type" value="Genomic_DNA"/>
</dbReference>
<evidence type="ECO:0000256" key="3">
    <source>
        <dbReference type="ARBA" id="ARBA00022723"/>
    </source>
</evidence>
<keyword evidence="5" id="KW-0460">Magnesium</keyword>
<dbReference type="PROSITE" id="PS00893">
    <property type="entry name" value="NUDIX_BOX"/>
    <property type="match status" value="1"/>
</dbReference>
<evidence type="ECO:0000313" key="7">
    <source>
        <dbReference type="EMBL" id="VIP04875.1"/>
    </source>
</evidence>
<comment type="similarity">
    <text evidence="2">Belongs to the Nudix hydrolase family.</text>
</comment>
<gene>
    <name evidence="7" type="ORF">GMBLW1_43180</name>
</gene>
<dbReference type="GO" id="GO:0005737">
    <property type="term" value="C:cytoplasm"/>
    <property type="evidence" value="ECO:0007669"/>
    <property type="project" value="TreeGrafter"/>
</dbReference>
<dbReference type="PROSITE" id="PS51462">
    <property type="entry name" value="NUDIX"/>
    <property type="match status" value="1"/>
</dbReference>
<keyword evidence="8" id="KW-1185">Reference proteome</keyword>
<dbReference type="Gene3D" id="3.90.79.10">
    <property type="entry name" value="Nucleoside Triphosphate Pyrophosphohydrolase"/>
    <property type="match status" value="1"/>
</dbReference>
<dbReference type="InterPro" id="IPR015797">
    <property type="entry name" value="NUDIX_hydrolase-like_dom_sf"/>
</dbReference>
<dbReference type="InterPro" id="IPR020084">
    <property type="entry name" value="NUDIX_hydrolase_CS"/>
</dbReference>
<dbReference type="GO" id="GO:0008413">
    <property type="term" value="F:8-oxo-7,8-dihydroguanosine triphosphate pyrophosphatase activity"/>
    <property type="evidence" value="ECO:0007669"/>
    <property type="project" value="InterPro"/>
</dbReference>
<evidence type="ECO:0000256" key="2">
    <source>
        <dbReference type="ARBA" id="ARBA00005582"/>
    </source>
</evidence>
<keyword evidence="4" id="KW-0378">Hydrolase</keyword>
<dbReference type="InParanoid" id="A0A6C2YVE0"/>
<keyword evidence="3" id="KW-0479">Metal-binding</keyword>
<reference evidence="7" key="1">
    <citation type="submission" date="2019-04" db="EMBL/GenBank/DDBJ databases">
        <authorList>
            <consortium name="Science for Life Laboratories"/>
        </authorList>
    </citation>
    <scope>NUCLEOTIDE SEQUENCE</scope>
    <source>
        <strain evidence="7">MBLW1</strain>
    </source>
</reference>
<evidence type="ECO:0000256" key="4">
    <source>
        <dbReference type="ARBA" id="ARBA00022801"/>
    </source>
</evidence>
<dbReference type="AlphaFoldDB" id="A0A6C2YVE0"/>